<feature type="region of interest" description="Disordered" evidence="4">
    <location>
        <begin position="639"/>
        <end position="659"/>
    </location>
</feature>
<dbReference type="InterPro" id="IPR001214">
    <property type="entry name" value="SET_dom"/>
</dbReference>
<feature type="compositionally biased region" description="Basic and acidic residues" evidence="4">
    <location>
        <begin position="426"/>
        <end position="444"/>
    </location>
</feature>
<dbReference type="InterPro" id="IPR046341">
    <property type="entry name" value="SET_dom_sf"/>
</dbReference>
<dbReference type="CDD" id="cd10527">
    <property type="entry name" value="SET_LSMT"/>
    <property type="match status" value="1"/>
</dbReference>
<organism evidence="6 7">
    <name type="scientific">Phycomyces blakesleeanus</name>
    <dbReference type="NCBI Taxonomy" id="4837"/>
    <lineage>
        <taxon>Eukaryota</taxon>
        <taxon>Fungi</taxon>
        <taxon>Fungi incertae sedis</taxon>
        <taxon>Mucoromycota</taxon>
        <taxon>Mucoromycotina</taxon>
        <taxon>Mucoromycetes</taxon>
        <taxon>Mucorales</taxon>
        <taxon>Phycomycetaceae</taxon>
        <taxon>Phycomyces</taxon>
    </lineage>
</organism>
<accession>A0ABR3BB21</accession>
<feature type="compositionally biased region" description="Acidic residues" evidence="4">
    <location>
        <begin position="411"/>
        <end position="425"/>
    </location>
</feature>
<dbReference type="Gene3D" id="3.90.1410.10">
    <property type="entry name" value="set domain protein methyltransferase, domain 1"/>
    <property type="match status" value="2"/>
</dbReference>
<dbReference type="InterPro" id="IPR036464">
    <property type="entry name" value="Rubisco_LSMT_subst-bd_sf"/>
</dbReference>
<dbReference type="SUPFAM" id="SSF81822">
    <property type="entry name" value="RuBisCo LSMT C-terminal, substrate-binding domain"/>
    <property type="match status" value="1"/>
</dbReference>
<comment type="caution">
    <text evidence="6">The sequence shown here is derived from an EMBL/GenBank/DDBJ whole genome shotgun (WGS) entry which is preliminary data.</text>
</comment>
<keyword evidence="2" id="KW-0808">Transferase</keyword>
<feature type="compositionally biased region" description="Basic and acidic residues" evidence="4">
    <location>
        <begin position="240"/>
        <end position="252"/>
    </location>
</feature>
<evidence type="ECO:0000313" key="7">
    <source>
        <dbReference type="Proteomes" id="UP001448207"/>
    </source>
</evidence>
<gene>
    <name evidence="6" type="ORF">J3Q64DRAFT_1720666</name>
</gene>
<feature type="domain" description="SET" evidence="5">
    <location>
        <begin position="24"/>
        <end position="331"/>
    </location>
</feature>
<evidence type="ECO:0000256" key="3">
    <source>
        <dbReference type="ARBA" id="ARBA00022691"/>
    </source>
</evidence>
<dbReference type="PANTHER" id="PTHR13271">
    <property type="entry name" value="UNCHARACTERIZED PUTATIVE METHYLTRANSFERASE"/>
    <property type="match status" value="1"/>
</dbReference>
<evidence type="ECO:0000256" key="4">
    <source>
        <dbReference type="SAM" id="MobiDB-lite"/>
    </source>
</evidence>
<evidence type="ECO:0000256" key="1">
    <source>
        <dbReference type="ARBA" id="ARBA00022603"/>
    </source>
</evidence>
<evidence type="ECO:0000313" key="6">
    <source>
        <dbReference type="EMBL" id="KAL0092716.1"/>
    </source>
</evidence>
<feature type="compositionally biased region" description="Acidic residues" evidence="4">
    <location>
        <begin position="253"/>
        <end position="283"/>
    </location>
</feature>
<sequence length="659" mass="74969">MVNSDKLKTLVDWFKTHEIQWDQELIEIRSNNDGYGIYARKDIPKKKRVVKIPKEAVLSAKSTGIANVLDDEGIDGGCSLAISVMYEISQGTDSPWYGYLQALPAGEDLPIFWSDEDKAWLKGTEMDDAVHNDLNDLKEDYEEIVQPLMAKHTYIFTPQIVKEFFSFEKFCKISTLISSRSFEVDAYHENGMVPFADLFNHRSGNEHVHFETDFEVCDACGALEYCEHQFLEDLELGSENGKEGEHDEHWSDVDEEDEDDEEAEDNSDEEVLEDEDEEDEEDNGPLKDLEELEAKGINIWEGDNEEPTKDTCDMVLDRAVKKGEELFNTYGDHPNIVLLSKYGFCHDDNKNDYVSVTEDSIIDACLIVTKDQLVSEGAKGDDEALEMLAIERTRPRWEFFLNNESILCPKEDDEEEEDDFEEDDDHEHGGGCCGDDHMDHDGHGHGHGHSHGHQHGGKEGESSHGHKHDHAGGCCGDEDEEEEEEEEHEHEHGGGCCGGDDDGEGTKSRPYFMNEEGLYEDSLMCLLHIMFVSEEIFATFENVEEALKYFETLAEEGQGRGKKTKKTGQINQAKQRVYQVCKLLSEQRREEYSENGVITTVEEDIKAREKTENIRHRYALTCRISEKQILNKSIAYYEAAEQSASTSEPAKKKSKKGRK</sequence>
<dbReference type="InterPro" id="IPR050600">
    <property type="entry name" value="SETD3_SETD6_MTase"/>
</dbReference>
<protein>
    <recommendedName>
        <fullName evidence="5">SET domain-containing protein</fullName>
    </recommendedName>
</protein>
<dbReference type="PROSITE" id="PS50280">
    <property type="entry name" value="SET"/>
    <property type="match status" value="1"/>
</dbReference>
<name>A0ABR3BB21_PHYBL</name>
<dbReference type="EMBL" id="JBCLYO010000002">
    <property type="protein sequence ID" value="KAL0092716.1"/>
    <property type="molecule type" value="Genomic_DNA"/>
</dbReference>
<feature type="compositionally biased region" description="Basic residues" evidence="4">
    <location>
        <begin position="445"/>
        <end position="455"/>
    </location>
</feature>
<evidence type="ECO:0000259" key="5">
    <source>
        <dbReference type="PROSITE" id="PS50280"/>
    </source>
</evidence>
<feature type="region of interest" description="Disordered" evidence="4">
    <location>
        <begin position="239"/>
        <end position="291"/>
    </location>
</feature>
<dbReference type="Gene3D" id="3.90.1420.10">
    <property type="entry name" value="Rubisco LSMT, substrate-binding domain"/>
    <property type="match status" value="1"/>
</dbReference>
<dbReference type="PANTHER" id="PTHR13271:SF34">
    <property type="entry name" value="N-LYSINE METHYLTRANSFERASE SETD6"/>
    <property type="match status" value="1"/>
</dbReference>
<dbReference type="SUPFAM" id="SSF82199">
    <property type="entry name" value="SET domain"/>
    <property type="match status" value="2"/>
</dbReference>
<feature type="compositionally biased region" description="Acidic residues" evidence="4">
    <location>
        <begin position="476"/>
        <end position="488"/>
    </location>
</feature>
<keyword evidence="3" id="KW-0949">S-adenosyl-L-methionine</keyword>
<keyword evidence="7" id="KW-1185">Reference proteome</keyword>
<reference evidence="6 7" key="1">
    <citation type="submission" date="2024-04" db="EMBL/GenBank/DDBJ databases">
        <title>Symmetric and asymmetric DNA N6-adenine methylation regulates different biological responses in Mucorales.</title>
        <authorList>
            <consortium name="Lawrence Berkeley National Laboratory"/>
            <person name="Lax C."/>
            <person name="Mondo S.J."/>
            <person name="Osorio-Concepcion M."/>
            <person name="Muszewska A."/>
            <person name="Corrochano-Luque M."/>
            <person name="Gutierrez G."/>
            <person name="Riley R."/>
            <person name="Lipzen A."/>
            <person name="Guo J."/>
            <person name="Hundley H."/>
            <person name="Amirebrahimi M."/>
            <person name="Ng V."/>
            <person name="Lorenzo-Gutierrez D."/>
            <person name="Binder U."/>
            <person name="Yang J."/>
            <person name="Song Y."/>
            <person name="Canovas D."/>
            <person name="Navarro E."/>
            <person name="Freitag M."/>
            <person name="Gabaldon T."/>
            <person name="Grigoriev I.V."/>
            <person name="Corrochano L.M."/>
            <person name="Nicolas F.E."/>
            <person name="Garre V."/>
        </authorList>
    </citation>
    <scope>NUCLEOTIDE SEQUENCE [LARGE SCALE GENOMIC DNA]</scope>
    <source>
        <strain evidence="6 7">L51</strain>
    </source>
</reference>
<feature type="region of interest" description="Disordered" evidence="4">
    <location>
        <begin position="408"/>
        <end position="502"/>
    </location>
</feature>
<dbReference type="Proteomes" id="UP001448207">
    <property type="component" value="Unassembled WGS sequence"/>
</dbReference>
<keyword evidence="1" id="KW-0489">Methyltransferase</keyword>
<proteinExistence type="predicted"/>
<evidence type="ECO:0000256" key="2">
    <source>
        <dbReference type="ARBA" id="ARBA00022679"/>
    </source>
</evidence>